<evidence type="ECO:0000313" key="2">
    <source>
        <dbReference type="Proteomes" id="UP000199312"/>
    </source>
</evidence>
<keyword evidence="2" id="KW-1185">Reference proteome</keyword>
<gene>
    <name evidence="1" type="ORF">SAMN04488006_0489</name>
</gene>
<dbReference type="AlphaFoldDB" id="A0A1I6NSI4"/>
<reference evidence="2" key="1">
    <citation type="submission" date="2016-10" db="EMBL/GenBank/DDBJ databases">
        <authorList>
            <person name="Varghese N."/>
            <person name="Submissions S."/>
        </authorList>
    </citation>
    <scope>NUCLEOTIDE SEQUENCE [LARGE SCALE GENOMIC DNA]</scope>
    <source>
        <strain evidence="2">DSM 24450</strain>
    </source>
</reference>
<organism evidence="1 2">
    <name type="scientific">Lutibacter maritimus</name>
    <dbReference type="NCBI Taxonomy" id="593133"/>
    <lineage>
        <taxon>Bacteria</taxon>
        <taxon>Pseudomonadati</taxon>
        <taxon>Bacteroidota</taxon>
        <taxon>Flavobacteriia</taxon>
        <taxon>Flavobacteriales</taxon>
        <taxon>Flavobacteriaceae</taxon>
        <taxon>Lutibacter</taxon>
    </lineage>
</organism>
<dbReference type="RefSeq" id="WP_090222196.1">
    <property type="nucleotide sequence ID" value="NZ_FOZP01000001.1"/>
</dbReference>
<accession>A0A1I6NSI4</accession>
<sequence length="189" mass="21536">MKKAFNTIYKRLLKLKLDENILCSTFWRKIIDLHNNYDENACWKLLTNNFEWLINSGVASTSDIKKWFNETELNSHNIYITGTIHITDKKAIGLGDAKITADGHSKVILFDYAHCEAFDSSFVKGFQNSTFRVKECIGEAFDKCKCIADYQSKVEAWGNATVEAKDYAFVIKHENATGLVSSRAFSIIQ</sequence>
<proteinExistence type="predicted"/>
<protein>
    <submittedName>
        <fullName evidence="1">Uncharacterized protein</fullName>
    </submittedName>
</protein>
<dbReference type="OrthoDB" id="1436363at2"/>
<name>A0A1I6NSI4_9FLAO</name>
<dbReference type="Proteomes" id="UP000199312">
    <property type="component" value="Unassembled WGS sequence"/>
</dbReference>
<evidence type="ECO:0000313" key="1">
    <source>
        <dbReference type="EMBL" id="SFS30809.1"/>
    </source>
</evidence>
<dbReference type="EMBL" id="FOZP01000001">
    <property type="protein sequence ID" value="SFS30809.1"/>
    <property type="molecule type" value="Genomic_DNA"/>
</dbReference>